<evidence type="ECO:0000313" key="3">
    <source>
        <dbReference type="EMBL" id="EWH12960.1"/>
    </source>
</evidence>
<evidence type="ECO:0000313" key="4">
    <source>
        <dbReference type="Proteomes" id="UP000019275"/>
    </source>
</evidence>
<dbReference type="RefSeq" id="WP_013620521.1">
    <property type="nucleotide sequence ID" value="NZ_ARZX01000015.1"/>
</dbReference>
<accession>A0ABP3B762</accession>
<dbReference type="InterPro" id="IPR003675">
    <property type="entry name" value="Rce1/LyrA-like_dom"/>
</dbReference>
<keyword evidence="1" id="KW-0812">Transmembrane</keyword>
<feature type="domain" description="CAAX prenyl protease 2/Lysostaphin resistance protein A-like" evidence="2">
    <location>
        <begin position="109"/>
        <end position="210"/>
    </location>
</feature>
<feature type="transmembrane region" description="Helical" evidence="1">
    <location>
        <begin position="81"/>
        <end position="100"/>
    </location>
</feature>
<evidence type="ECO:0000256" key="1">
    <source>
        <dbReference type="SAM" id="Phobius"/>
    </source>
</evidence>
<organism evidence="3 4">
    <name type="scientific">Cellulophaga geojensis KL-A</name>
    <dbReference type="NCBI Taxonomy" id="1328323"/>
    <lineage>
        <taxon>Bacteria</taxon>
        <taxon>Pseudomonadati</taxon>
        <taxon>Bacteroidota</taxon>
        <taxon>Flavobacteriia</taxon>
        <taxon>Flavobacteriales</taxon>
        <taxon>Flavobacteriaceae</taxon>
        <taxon>Cellulophaga</taxon>
    </lineage>
</organism>
<dbReference type="EMBL" id="ARZX01000015">
    <property type="protein sequence ID" value="EWH12960.1"/>
    <property type="molecule type" value="Genomic_DNA"/>
</dbReference>
<feature type="transmembrane region" description="Helical" evidence="1">
    <location>
        <begin position="176"/>
        <end position="193"/>
    </location>
</feature>
<feature type="transmembrane region" description="Helical" evidence="1">
    <location>
        <begin position="106"/>
        <end position="126"/>
    </location>
</feature>
<reference evidence="3 4" key="1">
    <citation type="journal article" date="2014" name="Genome Announc.">
        <title>Draft Genome Sequence of the Carrageenan-Degrading Bacterium Cellulophaga sp. Strain KL-A, Isolated from Decaying Marine Algae.</title>
        <authorList>
            <person name="Shan D."/>
            <person name="Ying J."/>
            <person name="Li X."/>
            <person name="Gao Z."/>
            <person name="Wei G."/>
            <person name="Shao Z."/>
        </authorList>
    </citation>
    <scope>NUCLEOTIDE SEQUENCE [LARGE SCALE GENOMIC DNA]</scope>
    <source>
        <strain evidence="3 4">KL-A</strain>
    </source>
</reference>
<feature type="transmembrane region" description="Helical" evidence="1">
    <location>
        <begin position="200"/>
        <end position="220"/>
    </location>
</feature>
<feature type="transmembrane region" description="Helical" evidence="1">
    <location>
        <begin position="38"/>
        <end position="61"/>
    </location>
</feature>
<feature type="transmembrane region" description="Helical" evidence="1">
    <location>
        <begin position="232"/>
        <end position="251"/>
    </location>
</feature>
<keyword evidence="4" id="KW-1185">Reference proteome</keyword>
<comment type="caution">
    <text evidence="3">The sequence shown here is derived from an EMBL/GenBank/DDBJ whole genome shotgun (WGS) entry which is preliminary data.</text>
</comment>
<sequence>MTKKQFWNQLLLFVTALLLILIARESLSYLFIQKNIESYAIHTLLNICANLILIVVSYFFIQKNKLGKLAGLQKGNVNKWYLLLFPLLYLVLLNVLIIDVVDIQTLLPNVFLFLFYSISIGFAEELSIRGFLQSHLINYLGNSRKNTIISVFLAALFFGAIHLLNFDTGIYGELAQLIYATFIGVMFGFLLVITKRLYPLIIVHAIIDFVADLDVVGMPIKEKISELMSLETAALITVLALPCFIYGLFLMKKYKLTATTIHNA</sequence>
<evidence type="ECO:0000259" key="2">
    <source>
        <dbReference type="Pfam" id="PF02517"/>
    </source>
</evidence>
<dbReference type="Pfam" id="PF02517">
    <property type="entry name" value="Rce1-like"/>
    <property type="match status" value="1"/>
</dbReference>
<proteinExistence type="predicted"/>
<dbReference type="Proteomes" id="UP000019275">
    <property type="component" value="Unassembled WGS sequence"/>
</dbReference>
<keyword evidence="1" id="KW-0472">Membrane</keyword>
<protein>
    <submittedName>
        <fullName evidence="3">Abortive infection protein</fullName>
    </submittedName>
</protein>
<feature type="transmembrane region" description="Helical" evidence="1">
    <location>
        <begin position="147"/>
        <end position="164"/>
    </location>
</feature>
<name>A0ABP3B762_9FLAO</name>
<keyword evidence="1" id="KW-1133">Transmembrane helix</keyword>
<gene>
    <name evidence="3" type="ORF">KLA_11515</name>
</gene>